<evidence type="ECO:0000256" key="1">
    <source>
        <dbReference type="ARBA" id="ARBA00005474"/>
    </source>
</evidence>
<feature type="region of interest" description="Disordered" evidence="2">
    <location>
        <begin position="149"/>
        <end position="185"/>
    </location>
</feature>
<sequence>MTTKSCAACRFKRKKCTENCVTAPYFPISRTAEYEKARKVFGVTNIEKMLSGVSPNDRRTTADSIIMEGTARHDDPVLGTLGIVLDLKSQVHSLKIEHEELQQQYLASLLERERQLLEVSINVPQTVKMEDVDMVDQKITYKTVIDLNKPAAGTSEGQSMEAPDHEEEEEKKPLVFHKGKEPMEK</sequence>
<comment type="caution">
    <text evidence="4">The sequence shown here is derived from an EMBL/GenBank/DDBJ whole genome shotgun (WGS) entry which is preliminary data.</text>
</comment>
<feature type="domain" description="LOB" evidence="3">
    <location>
        <begin position="4"/>
        <end position="105"/>
    </location>
</feature>
<dbReference type="PROSITE" id="PS50891">
    <property type="entry name" value="LOB"/>
    <property type="match status" value="1"/>
</dbReference>
<dbReference type="AlphaFoldDB" id="A0AAE0AAS9"/>
<comment type="similarity">
    <text evidence="1">Belongs to the LOB domain-containing protein family.</text>
</comment>
<evidence type="ECO:0000259" key="3">
    <source>
        <dbReference type="PROSITE" id="PS50891"/>
    </source>
</evidence>
<organism evidence="4 5">
    <name type="scientific">Dipteronia sinensis</name>
    <dbReference type="NCBI Taxonomy" id="43782"/>
    <lineage>
        <taxon>Eukaryota</taxon>
        <taxon>Viridiplantae</taxon>
        <taxon>Streptophyta</taxon>
        <taxon>Embryophyta</taxon>
        <taxon>Tracheophyta</taxon>
        <taxon>Spermatophyta</taxon>
        <taxon>Magnoliopsida</taxon>
        <taxon>eudicotyledons</taxon>
        <taxon>Gunneridae</taxon>
        <taxon>Pentapetalae</taxon>
        <taxon>rosids</taxon>
        <taxon>malvids</taxon>
        <taxon>Sapindales</taxon>
        <taxon>Sapindaceae</taxon>
        <taxon>Hippocastanoideae</taxon>
        <taxon>Acereae</taxon>
        <taxon>Dipteronia</taxon>
    </lineage>
</organism>
<evidence type="ECO:0000313" key="4">
    <source>
        <dbReference type="EMBL" id="KAK3210491.1"/>
    </source>
</evidence>
<protein>
    <recommendedName>
        <fullName evidence="3">LOB domain-containing protein</fullName>
    </recommendedName>
</protein>
<dbReference type="PANTHER" id="PTHR31301:SF103">
    <property type="entry name" value="LOB DOMAIN-CONTAINING PROTEIN 5-RELATED"/>
    <property type="match status" value="1"/>
</dbReference>
<dbReference type="Pfam" id="PF03195">
    <property type="entry name" value="LOB"/>
    <property type="match status" value="1"/>
</dbReference>
<evidence type="ECO:0000313" key="5">
    <source>
        <dbReference type="Proteomes" id="UP001281410"/>
    </source>
</evidence>
<dbReference type="InterPro" id="IPR004883">
    <property type="entry name" value="LOB"/>
</dbReference>
<accession>A0AAE0AAS9</accession>
<gene>
    <name evidence="4" type="ORF">Dsin_015197</name>
</gene>
<evidence type="ECO:0000256" key="2">
    <source>
        <dbReference type="SAM" id="MobiDB-lite"/>
    </source>
</evidence>
<keyword evidence="5" id="KW-1185">Reference proteome</keyword>
<name>A0AAE0AAS9_9ROSI</name>
<dbReference type="Proteomes" id="UP001281410">
    <property type="component" value="Unassembled WGS sequence"/>
</dbReference>
<feature type="compositionally biased region" description="Basic and acidic residues" evidence="2">
    <location>
        <begin position="170"/>
        <end position="185"/>
    </location>
</feature>
<dbReference type="EMBL" id="JANJYJ010000005">
    <property type="protein sequence ID" value="KAK3210491.1"/>
    <property type="molecule type" value="Genomic_DNA"/>
</dbReference>
<proteinExistence type="inferred from homology"/>
<dbReference type="PANTHER" id="PTHR31301">
    <property type="entry name" value="LOB DOMAIN-CONTAINING PROTEIN 4-RELATED"/>
    <property type="match status" value="1"/>
</dbReference>
<reference evidence="4" key="1">
    <citation type="journal article" date="2023" name="Plant J.">
        <title>Genome sequences and population genomics provide insights into the demographic history, inbreeding, and mutation load of two 'living fossil' tree species of Dipteronia.</title>
        <authorList>
            <person name="Feng Y."/>
            <person name="Comes H.P."/>
            <person name="Chen J."/>
            <person name="Zhu S."/>
            <person name="Lu R."/>
            <person name="Zhang X."/>
            <person name="Li P."/>
            <person name="Qiu J."/>
            <person name="Olsen K.M."/>
            <person name="Qiu Y."/>
        </authorList>
    </citation>
    <scope>NUCLEOTIDE SEQUENCE</scope>
    <source>
        <strain evidence="4">NBL</strain>
    </source>
</reference>